<evidence type="ECO:0000313" key="2">
    <source>
        <dbReference type="Proteomes" id="UP000317835"/>
    </source>
</evidence>
<proteinExistence type="predicted"/>
<dbReference type="Proteomes" id="UP000317835">
    <property type="component" value="Chromosome"/>
</dbReference>
<evidence type="ECO:0000313" key="1">
    <source>
        <dbReference type="EMBL" id="QDV34999.1"/>
    </source>
</evidence>
<dbReference type="AlphaFoldDB" id="A0A518H2C6"/>
<accession>A0A518H2C6</accession>
<sequence>MNEERYAHAVAAAALILNTISSSPGATTPELMGIIVCIVEEAIKTYERKRSFSAEPSVN</sequence>
<keyword evidence="2" id="KW-1185">Reference proteome</keyword>
<dbReference type="EMBL" id="CP036426">
    <property type="protein sequence ID" value="QDV34999.1"/>
    <property type="molecule type" value="Genomic_DNA"/>
</dbReference>
<protein>
    <submittedName>
        <fullName evidence="1">Uncharacterized protein</fullName>
    </submittedName>
</protein>
<dbReference type="RefSeq" id="WP_145270291.1">
    <property type="nucleotide sequence ID" value="NZ_CP036426.1"/>
</dbReference>
<organism evidence="1 2">
    <name type="scientific">Tautonia plasticadhaerens</name>
    <dbReference type="NCBI Taxonomy" id="2527974"/>
    <lineage>
        <taxon>Bacteria</taxon>
        <taxon>Pseudomonadati</taxon>
        <taxon>Planctomycetota</taxon>
        <taxon>Planctomycetia</taxon>
        <taxon>Isosphaerales</taxon>
        <taxon>Isosphaeraceae</taxon>
        <taxon>Tautonia</taxon>
    </lineage>
</organism>
<gene>
    <name evidence="1" type="ORF">ElP_28960</name>
</gene>
<name>A0A518H2C6_9BACT</name>
<dbReference type="KEGG" id="tpla:ElP_28960"/>
<reference evidence="1 2" key="1">
    <citation type="submission" date="2019-02" db="EMBL/GenBank/DDBJ databases">
        <title>Deep-cultivation of Planctomycetes and their phenomic and genomic characterization uncovers novel biology.</title>
        <authorList>
            <person name="Wiegand S."/>
            <person name="Jogler M."/>
            <person name="Boedeker C."/>
            <person name="Pinto D."/>
            <person name="Vollmers J."/>
            <person name="Rivas-Marin E."/>
            <person name="Kohn T."/>
            <person name="Peeters S.H."/>
            <person name="Heuer A."/>
            <person name="Rast P."/>
            <person name="Oberbeckmann S."/>
            <person name="Bunk B."/>
            <person name="Jeske O."/>
            <person name="Meyerdierks A."/>
            <person name="Storesund J.E."/>
            <person name="Kallscheuer N."/>
            <person name="Luecker S."/>
            <person name="Lage O.M."/>
            <person name="Pohl T."/>
            <person name="Merkel B.J."/>
            <person name="Hornburger P."/>
            <person name="Mueller R.-W."/>
            <person name="Bruemmer F."/>
            <person name="Labrenz M."/>
            <person name="Spormann A.M."/>
            <person name="Op den Camp H."/>
            <person name="Overmann J."/>
            <person name="Amann R."/>
            <person name="Jetten M.S.M."/>
            <person name="Mascher T."/>
            <person name="Medema M.H."/>
            <person name="Devos D.P."/>
            <person name="Kaster A.-K."/>
            <person name="Ovreas L."/>
            <person name="Rohde M."/>
            <person name="Galperin M.Y."/>
            <person name="Jogler C."/>
        </authorList>
    </citation>
    <scope>NUCLEOTIDE SEQUENCE [LARGE SCALE GENOMIC DNA]</scope>
    <source>
        <strain evidence="1 2">ElP</strain>
    </source>
</reference>